<sequence>MKQQLDSKLFNGDKVEISFESFLFDTNVNIYHEDKWIREVASNSLVYDFKLTNGTPIKLIIDEVHDGKVKIIVNDSITHISRHTKEEKQKFKTYSIFGGSLLFFYFFLNAVFIGFPETNELRVREGQVIGFDAEGGGKHKTDLVLLSNKLYKTKLIAPSSNLKIGDQIKVKGKYNANYGAYKVYELHLNGKTKKTLAASFVSYYVFDVFGSLLLSIVLLCWGVERKRKYNKPLQ</sequence>
<proteinExistence type="predicted"/>
<dbReference type="RefSeq" id="WP_189769663.1">
    <property type="nucleotide sequence ID" value="NZ_BNCK01000004.1"/>
</dbReference>
<evidence type="ECO:0000313" key="3">
    <source>
        <dbReference type="Proteomes" id="UP000623842"/>
    </source>
</evidence>
<keyword evidence="1" id="KW-1133">Transmembrane helix</keyword>
<protein>
    <submittedName>
        <fullName evidence="2">Uncharacterized protein</fullName>
    </submittedName>
</protein>
<feature type="transmembrane region" description="Helical" evidence="1">
    <location>
        <begin position="201"/>
        <end position="223"/>
    </location>
</feature>
<keyword evidence="1" id="KW-0472">Membrane</keyword>
<dbReference type="AlphaFoldDB" id="A0A919EKN1"/>
<reference evidence="2" key="1">
    <citation type="journal article" date="2014" name="Int. J. Syst. Evol. Microbiol.">
        <title>Complete genome sequence of Corynebacterium casei LMG S-19264T (=DSM 44701T), isolated from a smear-ripened cheese.</title>
        <authorList>
            <consortium name="US DOE Joint Genome Institute (JGI-PGF)"/>
            <person name="Walter F."/>
            <person name="Albersmeier A."/>
            <person name="Kalinowski J."/>
            <person name="Ruckert C."/>
        </authorList>
    </citation>
    <scope>NUCLEOTIDE SEQUENCE</scope>
    <source>
        <strain evidence="2">KCTC 42731</strain>
    </source>
</reference>
<feature type="transmembrane region" description="Helical" evidence="1">
    <location>
        <begin position="94"/>
        <end position="115"/>
    </location>
</feature>
<dbReference type="EMBL" id="BNCK01000004">
    <property type="protein sequence ID" value="GHF91119.1"/>
    <property type="molecule type" value="Genomic_DNA"/>
</dbReference>
<keyword evidence="3" id="KW-1185">Reference proteome</keyword>
<organism evidence="2 3">
    <name type="scientific">Thalassotalea marina</name>
    <dbReference type="NCBI Taxonomy" id="1673741"/>
    <lineage>
        <taxon>Bacteria</taxon>
        <taxon>Pseudomonadati</taxon>
        <taxon>Pseudomonadota</taxon>
        <taxon>Gammaproteobacteria</taxon>
        <taxon>Alteromonadales</taxon>
        <taxon>Colwelliaceae</taxon>
        <taxon>Thalassotalea</taxon>
    </lineage>
</organism>
<reference evidence="2" key="2">
    <citation type="submission" date="2020-09" db="EMBL/GenBank/DDBJ databases">
        <authorList>
            <person name="Sun Q."/>
            <person name="Kim S."/>
        </authorList>
    </citation>
    <scope>NUCLEOTIDE SEQUENCE</scope>
    <source>
        <strain evidence="2">KCTC 42731</strain>
    </source>
</reference>
<gene>
    <name evidence="2" type="ORF">GCM10017161_18620</name>
</gene>
<accession>A0A919EKN1</accession>
<evidence type="ECO:0000313" key="2">
    <source>
        <dbReference type="EMBL" id="GHF91119.1"/>
    </source>
</evidence>
<comment type="caution">
    <text evidence="2">The sequence shown here is derived from an EMBL/GenBank/DDBJ whole genome shotgun (WGS) entry which is preliminary data.</text>
</comment>
<keyword evidence="1" id="KW-0812">Transmembrane</keyword>
<name>A0A919EKN1_9GAMM</name>
<evidence type="ECO:0000256" key="1">
    <source>
        <dbReference type="SAM" id="Phobius"/>
    </source>
</evidence>
<dbReference type="Proteomes" id="UP000623842">
    <property type="component" value="Unassembled WGS sequence"/>
</dbReference>